<proteinExistence type="inferred from homology"/>
<dbReference type="SUPFAM" id="SSF88946">
    <property type="entry name" value="Sigma2 domain of RNA polymerase sigma factors"/>
    <property type="match status" value="1"/>
</dbReference>
<evidence type="ECO:0000259" key="6">
    <source>
        <dbReference type="Pfam" id="PF04542"/>
    </source>
</evidence>
<dbReference type="Pfam" id="PF08281">
    <property type="entry name" value="Sigma70_r4_2"/>
    <property type="match status" value="1"/>
</dbReference>
<keyword evidence="2" id="KW-0805">Transcription regulation</keyword>
<name>A0A930UZ04_9ACTN</name>
<dbReference type="InterPro" id="IPR014284">
    <property type="entry name" value="RNA_pol_sigma-70_dom"/>
</dbReference>
<evidence type="ECO:0000256" key="5">
    <source>
        <dbReference type="ARBA" id="ARBA00023163"/>
    </source>
</evidence>
<feature type="domain" description="RNA polymerase sigma factor 70 region 4 type 2" evidence="7">
    <location>
        <begin position="100"/>
        <end position="152"/>
    </location>
</feature>
<dbReference type="AlphaFoldDB" id="A0A930UZ04"/>
<keyword evidence="3" id="KW-0731">Sigma factor</keyword>
<dbReference type="PANTHER" id="PTHR43133">
    <property type="entry name" value="RNA POLYMERASE ECF-TYPE SIGMA FACTO"/>
    <property type="match status" value="1"/>
</dbReference>
<dbReference type="InterPro" id="IPR013324">
    <property type="entry name" value="RNA_pol_sigma_r3/r4-like"/>
</dbReference>
<dbReference type="EMBL" id="JADIVZ010000001">
    <property type="protein sequence ID" value="MBF4160994.1"/>
    <property type="molecule type" value="Genomic_DNA"/>
</dbReference>
<dbReference type="Pfam" id="PF04542">
    <property type="entry name" value="Sigma70_r2"/>
    <property type="match status" value="1"/>
</dbReference>
<comment type="similarity">
    <text evidence="1">Belongs to the sigma-70 factor family. ECF subfamily.</text>
</comment>
<dbReference type="CDD" id="cd06171">
    <property type="entry name" value="Sigma70_r4"/>
    <property type="match status" value="1"/>
</dbReference>
<dbReference type="GO" id="GO:0006352">
    <property type="term" value="P:DNA-templated transcription initiation"/>
    <property type="evidence" value="ECO:0007669"/>
    <property type="project" value="InterPro"/>
</dbReference>
<reference evidence="8" key="1">
    <citation type="submission" date="2020-11" db="EMBL/GenBank/DDBJ databases">
        <title>Nocardioides sp. CBS4Y-1, whole genome shotgun sequence.</title>
        <authorList>
            <person name="Tuo L."/>
        </authorList>
    </citation>
    <scope>NUCLEOTIDE SEQUENCE</scope>
    <source>
        <strain evidence="8">CBS4Y-1</strain>
    </source>
</reference>
<evidence type="ECO:0000259" key="7">
    <source>
        <dbReference type="Pfam" id="PF08281"/>
    </source>
</evidence>
<dbReference type="InterPro" id="IPR007627">
    <property type="entry name" value="RNA_pol_sigma70_r2"/>
</dbReference>
<dbReference type="PANTHER" id="PTHR43133:SF50">
    <property type="entry name" value="ECF RNA POLYMERASE SIGMA FACTOR SIGM"/>
    <property type="match status" value="1"/>
</dbReference>
<evidence type="ECO:0000313" key="8">
    <source>
        <dbReference type="EMBL" id="MBF4160994.1"/>
    </source>
</evidence>
<dbReference type="Proteomes" id="UP000656804">
    <property type="component" value="Unassembled WGS sequence"/>
</dbReference>
<keyword evidence="4" id="KW-0238">DNA-binding</keyword>
<keyword evidence="5" id="KW-0804">Transcription</keyword>
<dbReference type="InterPro" id="IPR013249">
    <property type="entry name" value="RNA_pol_sigma70_r4_t2"/>
</dbReference>
<evidence type="ECO:0000256" key="4">
    <source>
        <dbReference type="ARBA" id="ARBA00023125"/>
    </source>
</evidence>
<organism evidence="8 9">
    <name type="scientific">Nocardioides acrostichi</name>
    <dbReference type="NCBI Taxonomy" id="2784339"/>
    <lineage>
        <taxon>Bacteria</taxon>
        <taxon>Bacillati</taxon>
        <taxon>Actinomycetota</taxon>
        <taxon>Actinomycetes</taxon>
        <taxon>Propionibacteriales</taxon>
        <taxon>Nocardioidaceae</taxon>
        <taxon>Nocardioides</taxon>
    </lineage>
</organism>
<dbReference type="GO" id="GO:0016987">
    <property type="term" value="F:sigma factor activity"/>
    <property type="evidence" value="ECO:0007669"/>
    <property type="project" value="UniProtKB-KW"/>
</dbReference>
<dbReference type="InterPro" id="IPR013325">
    <property type="entry name" value="RNA_pol_sigma_r2"/>
</dbReference>
<dbReference type="GO" id="GO:0003677">
    <property type="term" value="F:DNA binding"/>
    <property type="evidence" value="ECO:0007669"/>
    <property type="project" value="UniProtKB-KW"/>
</dbReference>
<evidence type="ECO:0000313" key="9">
    <source>
        <dbReference type="Proteomes" id="UP000656804"/>
    </source>
</evidence>
<dbReference type="RefSeq" id="WP_194502153.1">
    <property type="nucleotide sequence ID" value="NZ_JADIVZ010000001.1"/>
</dbReference>
<dbReference type="InterPro" id="IPR014325">
    <property type="entry name" value="RNA_pol_sigma-E_actinobac"/>
</dbReference>
<comment type="caution">
    <text evidence="8">The sequence shown here is derived from an EMBL/GenBank/DDBJ whole genome shotgun (WGS) entry which is preliminary data.</text>
</comment>
<dbReference type="SUPFAM" id="SSF88659">
    <property type="entry name" value="Sigma3 and sigma4 domains of RNA polymerase sigma factors"/>
    <property type="match status" value="1"/>
</dbReference>
<evidence type="ECO:0000256" key="1">
    <source>
        <dbReference type="ARBA" id="ARBA00010641"/>
    </source>
</evidence>
<dbReference type="InterPro" id="IPR036388">
    <property type="entry name" value="WH-like_DNA-bd_sf"/>
</dbReference>
<evidence type="ECO:0000256" key="3">
    <source>
        <dbReference type="ARBA" id="ARBA00023082"/>
    </source>
</evidence>
<dbReference type="NCBIfam" id="TIGR02937">
    <property type="entry name" value="sigma70-ECF"/>
    <property type="match status" value="1"/>
</dbReference>
<evidence type="ECO:0000256" key="2">
    <source>
        <dbReference type="ARBA" id="ARBA00023015"/>
    </source>
</evidence>
<dbReference type="Gene3D" id="1.10.10.10">
    <property type="entry name" value="Winged helix-like DNA-binding domain superfamily/Winged helix DNA-binding domain"/>
    <property type="match status" value="1"/>
</dbReference>
<gene>
    <name evidence="8" type="ORF">ISG29_04780</name>
</gene>
<protein>
    <submittedName>
        <fullName evidence="8">SigE family RNA polymerase sigma factor</fullName>
    </submittedName>
</protein>
<sequence length="164" mass="18682">MSASEVRAGFEEFVAARRGALLRTAYLLTGGHEDAEDLVQLALVKALPHWTRIADAPEPYVRRILARESVTRWRRRRWREVSVDRLPESSATGEDPTDRELLRRALLQLSPRQRAVVVLRYFEDLTEAQTADVLGIRLGTVKSHGREALERLRSMLPDDDAVQV</sequence>
<dbReference type="Gene3D" id="1.10.1740.10">
    <property type="match status" value="1"/>
</dbReference>
<keyword evidence="9" id="KW-1185">Reference proteome</keyword>
<dbReference type="InterPro" id="IPR039425">
    <property type="entry name" value="RNA_pol_sigma-70-like"/>
</dbReference>
<accession>A0A930UZ04</accession>
<feature type="domain" description="RNA polymerase sigma-70 region 2" evidence="6">
    <location>
        <begin position="15"/>
        <end position="79"/>
    </location>
</feature>
<dbReference type="NCBIfam" id="TIGR02983">
    <property type="entry name" value="SigE-fam_strep"/>
    <property type="match status" value="1"/>
</dbReference>